<protein>
    <recommendedName>
        <fullName evidence="4">Recombinase zinc beta ribbon domain-containing protein</fullName>
    </recommendedName>
</protein>
<name>A0A4D4KDS2_9ACTN</name>
<proteinExistence type="predicted"/>
<keyword evidence="1" id="KW-0175">Coiled coil</keyword>
<dbReference type="AlphaFoldDB" id="A0A4D4KDS2"/>
<comment type="caution">
    <text evidence="2">The sequence shown here is derived from an EMBL/GenBank/DDBJ whole genome shotgun (WGS) entry which is preliminary data.</text>
</comment>
<keyword evidence="3" id="KW-1185">Reference proteome</keyword>
<organism evidence="2 3">
    <name type="scientific">Streptomyces antimycoticus</name>
    <dbReference type="NCBI Taxonomy" id="68175"/>
    <lineage>
        <taxon>Bacteria</taxon>
        <taxon>Bacillati</taxon>
        <taxon>Actinomycetota</taxon>
        <taxon>Actinomycetes</taxon>
        <taxon>Kitasatosporales</taxon>
        <taxon>Streptomycetaceae</taxon>
        <taxon>Streptomyces</taxon>
        <taxon>Streptomyces violaceusniger group</taxon>
    </lineage>
</organism>
<feature type="coiled-coil region" evidence="1">
    <location>
        <begin position="77"/>
        <end position="131"/>
    </location>
</feature>
<evidence type="ECO:0000313" key="3">
    <source>
        <dbReference type="Proteomes" id="UP000299290"/>
    </source>
</evidence>
<evidence type="ECO:0000256" key="1">
    <source>
        <dbReference type="SAM" id="Coils"/>
    </source>
</evidence>
<gene>
    <name evidence="2" type="ORF">SANT12839_073540</name>
</gene>
<dbReference type="RefSeq" id="WP_228053439.1">
    <property type="nucleotide sequence ID" value="NZ_BJHV01000001.1"/>
</dbReference>
<dbReference type="EMBL" id="BJHV01000001">
    <property type="protein sequence ID" value="GDY46472.1"/>
    <property type="molecule type" value="Genomic_DNA"/>
</dbReference>
<reference evidence="2 3" key="1">
    <citation type="journal article" date="2020" name="Int. J. Syst. Evol. Microbiol.">
        <title>Reclassification of Streptomyces castelarensis and Streptomyces sporoclivatus as later heterotypic synonyms of Streptomyces antimycoticus.</title>
        <authorList>
            <person name="Komaki H."/>
            <person name="Tamura T."/>
        </authorList>
    </citation>
    <scope>NUCLEOTIDE SEQUENCE [LARGE SCALE GENOMIC DNA]</scope>
    <source>
        <strain evidence="2 3">NBRC 12839</strain>
    </source>
</reference>
<evidence type="ECO:0008006" key="4">
    <source>
        <dbReference type="Google" id="ProtNLM"/>
    </source>
</evidence>
<evidence type="ECO:0000313" key="2">
    <source>
        <dbReference type="EMBL" id="GDY46472.1"/>
    </source>
</evidence>
<sequence>MQGTFNHGHPHYRCRYPYEYAKSGTLDHPLTVYIREAVILPKLDRWIAQVFAPGQLKTTLQAMQQSQRATTTPLPGLEAARRTITDCDRRLNQYRAALDAGASPATVAAWISKAEADKAAAQQQLITASAARCTVLTDEQIHGMIKDLGDLTDRLLTAPADRKAPLYQAFGLTLTYNMKKRVVTVESQPASSVYVRSCPRGDLNPHAR</sequence>
<dbReference type="Proteomes" id="UP000299290">
    <property type="component" value="Unassembled WGS sequence"/>
</dbReference>
<accession>A0A4D4KDS2</accession>